<dbReference type="Proteomes" id="UP000594261">
    <property type="component" value="Chromosome 4"/>
</dbReference>
<keyword evidence="2" id="KW-1185">Reference proteome</keyword>
<sequence length="144" mass="16872">MIRRFGNKVKKQWRRTPNKEIYYIKKSCKFKALQEAVDGEETLEAWSVQMKKILMTIGLWDIVEATTEPPAPEDEIAFNAWSKKNAMALYLIMESSSKFDDTDSVIAFDSTNHRTSKINFDFTNHRTAKIFWEILEEKLSKERG</sequence>
<dbReference type="InParanoid" id="A0A7N2LJL7"/>
<dbReference type="AlphaFoldDB" id="A0A7N2LJL7"/>
<organism evidence="1 2">
    <name type="scientific">Quercus lobata</name>
    <name type="common">Valley oak</name>
    <dbReference type="NCBI Taxonomy" id="97700"/>
    <lineage>
        <taxon>Eukaryota</taxon>
        <taxon>Viridiplantae</taxon>
        <taxon>Streptophyta</taxon>
        <taxon>Embryophyta</taxon>
        <taxon>Tracheophyta</taxon>
        <taxon>Spermatophyta</taxon>
        <taxon>Magnoliopsida</taxon>
        <taxon>eudicotyledons</taxon>
        <taxon>Gunneridae</taxon>
        <taxon>Pentapetalae</taxon>
        <taxon>rosids</taxon>
        <taxon>fabids</taxon>
        <taxon>Fagales</taxon>
        <taxon>Fagaceae</taxon>
        <taxon>Quercus</taxon>
    </lineage>
</organism>
<dbReference type="EnsemblPlants" id="QL04p069561:mrna">
    <property type="protein sequence ID" value="QL04p069561:mrna"/>
    <property type="gene ID" value="QL04p069561"/>
</dbReference>
<protein>
    <submittedName>
        <fullName evidence="1">Uncharacterized protein</fullName>
    </submittedName>
</protein>
<dbReference type="EMBL" id="LRBV02000004">
    <property type="status" value="NOT_ANNOTATED_CDS"/>
    <property type="molecule type" value="Genomic_DNA"/>
</dbReference>
<accession>A0A7N2LJL7</accession>
<name>A0A7N2LJL7_QUELO</name>
<reference evidence="1 2" key="1">
    <citation type="journal article" date="2016" name="G3 (Bethesda)">
        <title>First Draft Assembly and Annotation of the Genome of a California Endemic Oak Quercus lobata Nee (Fagaceae).</title>
        <authorList>
            <person name="Sork V.L."/>
            <person name="Fitz-Gibbon S.T."/>
            <person name="Puiu D."/>
            <person name="Crepeau M."/>
            <person name="Gugger P.F."/>
            <person name="Sherman R."/>
            <person name="Stevens K."/>
            <person name="Langley C.H."/>
            <person name="Pellegrini M."/>
            <person name="Salzberg S.L."/>
        </authorList>
    </citation>
    <scope>NUCLEOTIDE SEQUENCE [LARGE SCALE GENOMIC DNA]</scope>
    <source>
        <strain evidence="1 2">cv. SW786</strain>
    </source>
</reference>
<dbReference type="Gramene" id="QL04p069561:mrna">
    <property type="protein sequence ID" value="QL04p069561:mrna"/>
    <property type="gene ID" value="QL04p069561"/>
</dbReference>
<evidence type="ECO:0000313" key="2">
    <source>
        <dbReference type="Proteomes" id="UP000594261"/>
    </source>
</evidence>
<proteinExistence type="predicted"/>
<reference evidence="1" key="2">
    <citation type="submission" date="2021-01" db="UniProtKB">
        <authorList>
            <consortium name="EnsemblPlants"/>
        </authorList>
    </citation>
    <scope>IDENTIFICATION</scope>
</reference>
<evidence type="ECO:0000313" key="1">
    <source>
        <dbReference type="EnsemblPlants" id="QL04p069561:mrna"/>
    </source>
</evidence>